<dbReference type="KEGG" id="lacs:H4075_14120"/>
<evidence type="ECO:0000259" key="2">
    <source>
        <dbReference type="PROSITE" id="PS50835"/>
    </source>
</evidence>
<feature type="signal peptide" evidence="1">
    <location>
        <begin position="1"/>
        <end position="19"/>
    </location>
</feature>
<dbReference type="InterPro" id="IPR007110">
    <property type="entry name" value="Ig-like_dom"/>
</dbReference>
<dbReference type="RefSeq" id="WP_182801476.1">
    <property type="nucleotide sequence ID" value="NZ_CP060007.1"/>
</dbReference>
<organism evidence="3 4">
    <name type="scientific">Lacibacter sediminis</name>
    <dbReference type="NCBI Taxonomy" id="2760713"/>
    <lineage>
        <taxon>Bacteria</taxon>
        <taxon>Pseudomonadati</taxon>
        <taxon>Bacteroidota</taxon>
        <taxon>Chitinophagia</taxon>
        <taxon>Chitinophagales</taxon>
        <taxon>Chitinophagaceae</taxon>
        <taxon>Lacibacter</taxon>
    </lineage>
</organism>
<accession>A0A7G5XCK8</accession>
<proteinExistence type="predicted"/>
<dbReference type="EMBL" id="CP060007">
    <property type="protein sequence ID" value="QNA43211.1"/>
    <property type="molecule type" value="Genomic_DNA"/>
</dbReference>
<dbReference type="Pfam" id="PF18962">
    <property type="entry name" value="Por_Secre_tail"/>
    <property type="match status" value="1"/>
</dbReference>
<evidence type="ECO:0000313" key="3">
    <source>
        <dbReference type="EMBL" id="QNA43211.1"/>
    </source>
</evidence>
<dbReference type="InterPro" id="IPR026444">
    <property type="entry name" value="Secre_tail"/>
</dbReference>
<dbReference type="AlphaFoldDB" id="A0A7G5XCK8"/>
<name>A0A7G5XCK8_9BACT</name>
<gene>
    <name evidence="3" type="ORF">H4075_14120</name>
</gene>
<reference evidence="4" key="1">
    <citation type="submission" date="2020-08" db="EMBL/GenBank/DDBJ databases">
        <title>Lacibacter sp. S13-6-6 genome sequencing.</title>
        <authorList>
            <person name="Jin L."/>
        </authorList>
    </citation>
    <scope>NUCLEOTIDE SEQUENCE [LARGE SCALE GENOMIC DNA]</scope>
    <source>
        <strain evidence="4">S13-6-6</strain>
    </source>
</reference>
<evidence type="ECO:0000313" key="4">
    <source>
        <dbReference type="Proteomes" id="UP000515344"/>
    </source>
</evidence>
<feature type="chain" id="PRO_5028824975" evidence="1">
    <location>
        <begin position="20"/>
        <end position="508"/>
    </location>
</feature>
<evidence type="ECO:0000256" key="1">
    <source>
        <dbReference type="SAM" id="SignalP"/>
    </source>
</evidence>
<dbReference type="NCBIfam" id="TIGR04183">
    <property type="entry name" value="Por_Secre_tail"/>
    <property type="match status" value="1"/>
</dbReference>
<sequence length="508" mass="53930">MKKITLVLIIFAGCPNAFSQGLIKITAGTTVKSNKSVYLVSSKMNILTNGTLQLDQNAGTLKLTGNTDDSIAGNGTVILNRLQISKNSGTKVNLQKNISVSSECVFATGNLNLDNYEIDLGNNGALINESEINRAYTNGTGKIKSTVILNSPSGINPGNLGAVITSGANFGSTTISRGHKAQQNVFGTGNSIQRYYDIAPANNTNLNATLRLYYFDNELNGVPETGLSQWRSQNNINWVFMCSNTSNSFGNYVESGGISSMARWTLAASTPPLNVSIPPTYTANPGGAANTIYIGYGPASITLNAQVTGGAPPYSYKWTIGSSAGPAINTTSSYTVSPSATTTYYLNVKDAFGCAVAAITRQVNVVDIRCGANLSKVTVCKFQNGNYNTVCVTSGSVAGLLSSGSYLGPCNSPIALSSPIMKKSGLDEKALNVTAFPNPSENYFNLIVEGNYKGEVLINVYNIKGSLIYQAKGMANRNYTFGNNWISGVYLVQVRQGTEMKALKLIKQ</sequence>
<keyword evidence="4" id="KW-1185">Reference proteome</keyword>
<protein>
    <submittedName>
        <fullName evidence="3">T9SS type A sorting domain-containing protein</fullName>
    </submittedName>
</protein>
<keyword evidence="1" id="KW-0732">Signal</keyword>
<dbReference type="Proteomes" id="UP000515344">
    <property type="component" value="Chromosome"/>
</dbReference>
<dbReference type="PROSITE" id="PS50835">
    <property type="entry name" value="IG_LIKE"/>
    <property type="match status" value="1"/>
</dbReference>
<feature type="domain" description="Ig-like" evidence="2">
    <location>
        <begin position="279"/>
        <end position="364"/>
    </location>
</feature>